<accession>A0ACB5TZR1</accession>
<organism evidence="1 2">
    <name type="scientific">Ambrosiozyma monospora</name>
    <name type="common">Yeast</name>
    <name type="synonym">Endomycopsis monosporus</name>
    <dbReference type="NCBI Taxonomy" id="43982"/>
    <lineage>
        <taxon>Eukaryota</taxon>
        <taxon>Fungi</taxon>
        <taxon>Dikarya</taxon>
        <taxon>Ascomycota</taxon>
        <taxon>Saccharomycotina</taxon>
        <taxon>Pichiomycetes</taxon>
        <taxon>Pichiales</taxon>
        <taxon>Pichiaceae</taxon>
        <taxon>Ambrosiozyma</taxon>
    </lineage>
</organism>
<name>A0ACB5TZR1_AMBMO</name>
<sequence length="186" mass="21021">MNFNFHNEMPPLLPFKEIPKVGKKKGEEEKELNQLIFSEAQALLNFHLLKFPEAVSSAVVEAYLFVVAKRGGSSKVYAEEFERLTVFKGEAGETTVTYDEEPSSQQQENIDVKEEATQTKAETEPDAQTPLSTETEPNDSNNMPTPTPLSIPNQLKISRHDNIYLSDRIISKTIFIKTRFHGFQNG</sequence>
<evidence type="ECO:0000313" key="1">
    <source>
        <dbReference type="EMBL" id="GME98154.1"/>
    </source>
</evidence>
<dbReference type="EMBL" id="BSXS01010399">
    <property type="protein sequence ID" value="GME98154.1"/>
    <property type="molecule type" value="Genomic_DNA"/>
</dbReference>
<protein>
    <submittedName>
        <fullName evidence="1">Unnamed protein product</fullName>
    </submittedName>
</protein>
<evidence type="ECO:0000313" key="2">
    <source>
        <dbReference type="Proteomes" id="UP001165064"/>
    </source>
</evidence>
<proteinExistence type="predicted"/>
<dbReference type="Proteomes" id="UP001165064">
    <property type="component" value="Unassembled WGS sequence"/>
</dbReference>
<gene>
    <name evidence="1" type="ORF">Amon02_001041500</name>
</gene>
<comment type="caution">
    <text evidence="1">The sequence shown here is derived from an EMBL/GenBank/DDBJ whole genome shotgun (WGS) entry which is preliminary data.</text>
</comment>
<reference evidence="1" key="1">
    <citation type="submission" date="2023-04" db="EMBL/GenBank/DDBJ databases">
        <title>Ambrosiozyma monospora NBRC 10751.</title>
        <authorList>
            <person name="Ichikawa N."/>
            <person name="Sato H."/>
            <person name="Tonouchi N."/>
        </authorList>
    </citation>
    <scope>NUCLEOTIDE SEQUENCE</scope>
    <source>
        <strain evidence="1">NBRC 10751</strain>
    </source>
</reference>
<keyword evidence="2" id="KW-1185">Reference proteome</keyword>